<gene>
    <name evidence="1" type="ORF">BDA99DRAFT_477385</name>
</gene>
<reference evidence="1" key="2">
    <citation type="submission" date="2023-02" db="EMBL/GenBank/DDBJ databases">
        <authorList>
            <consortium name="DOE Joint Genome Institute"/>
            <person name="Mondo S.J."/>
            <person name="Chang Y."/>
            <person name="Wang Y."/>
            <person name="Ahrendt S."/>
            <person name="Andreopoulos W."/>
            <person name="Barry K."/>
            <person name="Beard J."/>
            <person name="Benny G.L."/>
            <person name="Blankenship S."/>
            <person name="Bonito G."/>
            <person name="Cuomo C."/>
            <person name="Desiro A."/>
            <person name="Gervers K.A."/>
            <person name="Hundley H."/>
            <person name="Kuo A."/>
            <person name="LaButti K."/>
            <person name="Lang B.F."/>
            <person name="Lipzen A."/>
            <person name="O'Donnell K."/>
            <person name="Pangilinan J."/>
            <person name="Reynolds N."/>
            <person name="Sandor L."/>
            <person name="Smith M.W."/>
            <person name="Tsang A."/>
            <person name="Grigoriev I.V."/>
            <person name="Stajich J.E."/>
            <person name="Spatafora J.W."/>
        </authorList>
    </citation>
    <scope>NUCLEOTIDE SEQUENCE</scope>
    <source>
        <strain evidence="1">RSA 2281</strain>
    </source>
</reference>
<dbReference type="GO" id="GO:0016491">
    <property type="term" value="F:oxidoreductase activity"/>
    <property type="evidence" value="ECO:0007669"/>
    <property type="project" value="InterPro"/>
</dbReference>
<dbReference type="InterPro" id="IPR046366">
    <property type="entry name" value="MPAB"/>
</dbReference>
<protein>
    <submittedName>
        <fullName evidence="1">Uncharacterized protein</fullName>
    </submittedName>
</protein>
<comment type="caution">
    <text evidence="1">The sequence shown here is derived from an EMBL/GenBank/DDBJ whole genome shotgun (WGS) entry which is preliminary data.</text>
</comment>
<dbReference type="PANTHER" id="PTHR36124:SF1">
    <property type="entry name" value="ER-BOUND OXYGENASE MPAB_MPAB'_RUBBER OXYGENASE CATALYTIC DOMAIN-CONTAINING PROTEIN"/>
    <property type="match status" value="1"/>
</dbReference>
<name>A0AAD5K7X6_9FUNG</name>
<dbReference type="PANTHER" id="PTHR36124">
    <property type="match status" value="1"/>
</dbReference>
<dbReference type="Proteomes" id="UP001209540">
    <property type="component" value="Unassembled WGS sequence"/>
</dbReference>
<sequence length="373" mass="43705">MEFINNNLLPYINKDVLPLLDTYLSKIPSWIKDVNRTHIASTVGVFALCYLAVVRRYRYRYINELRRKYPDPRIALNDSKVAAEVFDITFRKEFPALHHHAFELALLRSITIPSISKLLIATGEVFHRPQKREEDSYLILHEMLDVHPHVETLRGKNPNVTQDEIDLQHSRRDHSIARLNEIHARYPTIKHGDFIFQLVLFVNEPIFWINKFGYRKLDQLEINKYSEEFAKYHSACQKMSDSNIKNVVSHNAPQWLRDFVLKTYSCRLTPLDCAAFGLPQAPRWLKVIYNSYWYIHGYYVCYFTFPAKHSHLGTALLPNEQNTLMPQYYEGHSHPTYPNGYTFRDLGPAKIKSNLCPMPHVRAKTCPVAHHVQ</sequence>
<organism evidence="1 2">
    <name type="scientific">Phascolomyces articulosus</name>
    <dbReference type="NCBI Taxonomy" id="60185"/>
    <lineage>
        <taxon>Eukaryota</taxon>
        <taxon>Fungi</taxon>
        <taxon>Fungi incertae sedis</taxon>
        <taxon>Mucoromycota</taxon>
        <taxon>Mucoromycotina</taxon>
        <taxon>Mucoromycetes</taxon>
        <taxon>Mucorales</taxon>
        <taxon>Lichtheimiaceae</taxon>
        <taxon>Phascolomyces</taxon>
    </lineage>
</organism>
<keyword evidence="2" id="KW-1185">Reference proteome</keyword>
<reference evidence="1" key="1">
    <citation type="journal article" date="2022" name="IScience">
        <title>Evolution of zygomycete secretomes and the origins of terrestrial fungal ecologies.</title>
        <authorList>
            <person name="Chang Y."/>
            <person name="Wang Y."/>
            <person name="Mondo S."/>
            <person name="Ahrendt S."/>
            <person name="Andreopoulos W."/>
            <person name="Barry K."/>
            <person name="Beard J."/>
            <person name="Benny G.L."/>
            <person name="Blankenship S."/>
            <person name="Bonito G."/>
            <person name="Cuomo C."/>
            <person name="Desiro A."/>
            <person name="Gervers K.A."/>
            <person name="Hundley H."/>
            <person name="Kuo A."/>
            <person name="LaButti K."/>
            <person name="Lang B.F."/>
            <person name="Lipzen A."/>
            <person name="O'Donnell K."/>
            <person name="Pangilinan J."/>
            <person name="Reynolds N."/>
            <person name="Sandor L."/>
            <person name="Smith M.E."/>
            <person name="Tsang A."/>
            <person name="Grigoriev I.V."/>
            <person name="Stajich J.E."/>
            <person name="Spatafora J.W."/>
        </authorList>
    </citation>
    <scope>NUCLEOTIDE SEQUENCE</scope>
    <source>
        <strain evidence="1">RSA 2281</strain>
    </source>
</reference>
<proteinExistence type="predicted"/>
<evidence type="ECO:0000313" key="2">
    <source>
        <dbReference type="Proteomes" id="UP001209540"/>
    </source>
</evidence>
<dbReference type="AlphaFoldDB" id="A0AAD5K7X6"/>
<accession>A0AAD5K7X6</accession>
<dbReference type="EMBL" id="JAIXMP010000005">
    <property type="protein sequence ID" value="KAI9273045.1"/>
    <property type="molecule type" value="Genomic_DNA"/>
</dbReference>
<evidence type="ECO:0000313" key="1">
    <source>
        <dbReference type="EMBL" id="KAI9273045.1"/>
    </source>
</evidence>